<name>A0A7Y0LCJ5_9GAMM</name>
<dbReference type="RefSeq" id="WP_169075404.1">
    <property type="nucleotide sequence ID" value="NZ_JABBXH010000003.1"/>
</dbReference>
<evidence type="ECO:0000256" key="2">
    <source>
        <dbReference type="ARBA" id="ARBA00023043"/>
    </source>
</evidence>
<keyword evidence="2 3" id="KW-0040">ANK repeat</keyword>
<sequence length="200" mass="21757">MKYSVKDSFHKLKVTAFAATITLAASASFAHSYKDDGNDETARVIAKGKLAQIEQLIDDGLDINQNIGNDGTPLIIAVQSERNDIVKYLVERGADVNKASIQDGNPLINAALTNNVELLDYLHRHGAQLDIIVEHDETALISASRAGNFKAVKFLVEHGADVNLSVLVEKIRGDTELRSPLNGAKTKEIYRYLIANGAES</sequence>
<evidence type="ECO:0000256" key="3">
    <source>
        <dbReference type="PROSITE-ProRule" id="PRU00023"/>
    </source>
</evidence>
<reference evidence="5 6" key="1">
    <citation type="submission" date="2020-04" db="EMBL/GenBank/DDBJ databases">
        <title>Thalassotalea sp. M1531, isolated from the surface of marine red alga.</title>
        <authorList>
            <person name="Pang L."/>
            <person name="Lu D.-C."/>
        </authorList>
    </citation>
    <scope>NUCLEOTIDE SEQUENCE [LARGE SCALE GENOMIC DNA]</scope>
    <source>
        <strain evidence="5 6">M1531</strain>
    </source>
</reference>
<dbReference type="PROSITE" id="PS50088">
    <property type="entry name" value="ANK_REPEAT"/>
    <property type="match status" value="2"/>
</dbReference>
<evidence type="ECO:0000313" key="5">
    <source>
        <dbReference type="EMBL" id="NMP32085.1"/>
    </source>
</evidence>
<accession>A0A7Y0LCJ5</accession>
<organism evidence="5 6">
    <name type="scientific">Thalassotalea algicola</name>
    <dbReference type="NCBI Taxonomy" id="2716224"/>
    <lineage>
        <taxon>Bacteria</taxon>
        <taxon>Pseudomonadati</taxon>
        <taxon>Pseudomonadota</taxon>
        <taxon>Gammaproteobacteria</taxon>
        <taxon>Alteromonadales</taxon>
        <taxon>Colwelliaceae</taxon>
        <taxon>Thalassotalea</taxon>
    </lineage>
</organism>
<dbReference type="Pfam" id="PF12796">
    <property type="entry name" value="Ank_2"/>
    <property type="match status" value="2"/>
</dbReference>
<keyword evidence="6" id="KW-1185">Reference proteome</keyword>
<protein>
    <submittedName>
        <fullName evidence="5">Ankyrin repeat domain-containing protein</fullName>
    </submittedName>
</protein>
<dbReference type="Gene3D" id="1.25.40.20">
    <property type="entry name" value="Ankyrin repeat-containing domain"/>
    <property type="match status" value="1"/>
</dbReference>
<dbReference type="InterPro" id="IPR002110">
    <property type="entry name" value="Ankyrin_rpt"/>
</dbReference>
<dbReference type="EMBL" id="JABBXH010000003">
    <property type="protein sequence ID" value="NMP32085.1"/>
    <property type="molecule type" value="Genomic_DNA"/>
</dbReference>
<dbReference type="PANTHER" id="PTHR24126">
    <property type="entry name" value="ANKYRIN REPEAT, PH AND SEC7 DOMAIN CONTAINING PROTEIN SECG-RELATED"/>
    <property type="match status" value="1"/>
</dbReference>
<dbReference type="SMART" id="SM00248">
    <property type="entry name" value="ANK"/>
    <property type="match status" value="3"/>
</dbReference>
<dbReference type="SUPFAM" id="SSF48403">
    <property type="entry name" value="Ankyrin repeat"/>
    <property type="match status" value="1"/>
</dbReference>
<proteinExistence type="predicted"/>
<dbReference type="InterPro" id="IPR036770">
    <property type="entry name" value="Ankyrin_rpt-contain_sf"/>
</dbReference>
<evidence type="ECO:0000256" key="4">
    <source>
        <dbReference type="SAM" id="SignalP"/>
    </source>
</evidence>
<feature type="chain" id="PRO_5031039114" evidence="4">
    <location>
        <begin position="31"/>
        <end position="200"/>
    </location>
</feature>
<feature type="repeat" description="ANK" evidence="3">
    <location>
        <begin position="69"/>
        <end position="101"/>
    </location>
</feature>
<gene>
    <name evidence="5" type="ORF">HII17_10940</name>
</gene>
<evidence type="ECO:0000256" key="1">
    <source>
        <dbReference type="ARBA" id="ARBA00022737"/>
    </source>
</evidence>
<keyword evidence="4" id="KW-0732">Signal</keyword>
<feature type="signal peptide" evidence="4">
    <location>
        <begin position="1"/>
        <end position="30"/>
    </location>
</feature>
<evidence type="ECO:0000313" key="6">
    <source>
        <dbReference type="Proteomes" id="UP000568664"/>
    </source>
</evidence>
<dbReference type="PROSITE" id="PS50297">
    <property type="entry name" value="ANK_REP_REGION"/>
    <property type="match status" value="2"/>
</dbReference>
<dbReference type="Proteomes" id="UP000568664">
    <property type="component" value="Unassembled WGS sequence"/>
</dbReference>
<feature type="repeat" description="ANK" evidence="3">
    <location>
        <begin position="135"/>
        <end position="167"/>
    </location>
</feature>
<keyword evidence="1" id="KW-0677">Repeat</keyword>
<dbReference type="AlphaFoldDB" id="A0A7Y0LCJ5"/>
<comment type="caution">
    <text evidence="5">The sequence shown here is derived from an EMBL/GenBank/DDBJ whole genome shotgun (WGS) entry which is preliminary data.</text>
</comment>
<dbReference type="PANTHER" id="PTHR24126:SF14">
    <property type="entry name" value="ANK_REP_REGION DOMAIN-CONTAINING PROTEIN"/>
    <property type="match status" value="1"/>
</dbReference>